<keyword evidence="3 6" id="KW-0349">Heme</keyword>
<organism evidence="9 10">
    <name type="scientific">Thyridium curvatum</name>
    <dbReference type="NCBI Taxonomy" id="1093900"/>
    <lineage>
        <taxon>Eukaryota</taxon>
        <taxon>Fungi</taxon>
        <taxon>Dikarya</taxon>
        <taxon>Ascomycota</taxon>
        <taxon>Pezizomycotina</taxon>
        <taxon>Sordariomycetes</taxon>
        <taxon>Sordariomycetidae</taxon>
        <taxon>Thyridiales</taxon>
        <taxon>Thyridiaceae</taxon>
        <taxon>Thyridium</taxon>
    </lineage>
</organism>
<feature type="transmembrane region" description="Helical" evidence="8">
    <location>
        <begin position="17"/>
        <end position="39"/>
    </location>
</feature>
<comment type="similarity">
    <text evidence="2 7">Belongs to the cytochrome P450 family.</text>
</comment>
<dbReference type="GO" id="GO:0020037">
    <property type="term" value="F:heme binding"/>
    <property type="evidence" value="ECO:0007669"/>
    <property type="project" value="InterPro"/>
</dbReference>
<evidence type="ECO:0000256" key="7">
    <source>
        <dbReference type="RuleBase" id="RU000461"/>
    </source>
</evidence>
<dbReference type="PRINTS" id="PR00385">
    <property type="entry name" value="P450"/>
</dbReference>
<dbReference type="Proteomes" id="UP000319257">
    <property type="component" value="Unassembled WGS sequence"/>
</dbReference>
<dbReference type="InterPro" id="IPR002401">
    <property type="entry name" value="Cyt_P450_E_grp-I"/>
</dbReference>
<dbReference type="InterPro" id="IPR001128">
    <property type="entry name" value="Cyt_P450"/>
</dbReference>
<keyword evidence="7" id="KW-0503">Monooxygenase</keyword>
<keyword evidence="10" id="KW-1185">Reference proteome</keyword>
<evidence type="ECO:0000256" key="2">
    <source>
        <dbReference type="ARBA" id="ARBA00010617"/>
    </source>
</evidence>
<evidence type="ECO:0000313" key="9">
    <source>
        <dbReference type="EMBL" id="TPX09719.1"/>
    </source>
</evidence>
<comment type="cofactor">
    <cofactor evidence="1 6">
        <name>heme</name>
        <dbReference type="ChEBI" id="CHEBI:30413"/>
    </cofactor>
</comment>
<dbReference type="EMBL" id="SKBQ01000063">
    <property type="protein sequence ID" value="TPX09719.1"/>
    <property type="molecule type" value="Genomic_DNA"/>
</dbReference>
<dbReference type="GO" id="GO:0004497">
    <property type="term" value="F:monooxygenase activity"/>
    <property type="evidence" value="ECO:0007669"/>
    <property type="project" value="UniProtKB-KW"/>
</dbReference>
<keyword evidence="8" id="KW-1133">Transmembrane helix</keyword>
<dbReference type="InterPro" id="IPR036396">
    <property type="entry name" value="Cyt_P450_sf"/>
</dbReference>
<dbReference type="InterPro" id="IPR017972">
    <property type="entry name" value="Cyt_P450_CS"/>
</dbReference>
<protein>
    <recommendedName>
        <fullName evidence="11">Cytochrome P450</fullName>
    </recommendedName>
</protein>
<dbReference type="GO" id="GO:0005506">
    <property type="term" value="F:iron ion binding"/>
    <property type="evidence" value="ECO:0007669"/>
    <property type="project" value="InterPro"/>
</dbReference>
<keyword evidence="7" id="KW-0560">Oxidoreductase</keyword>
<dbReference type="OrthoDB" id="1470350at2759"/>
<dbReference type="GO" id="GO:0016705">
    <property type="term" value="F:oxidoreductase activity, acting on paired donors, with incorporation or reduction of molecular oxygen"/>
    <property type="evidence" value="ECO:0007669"/>
    <property type="project" value="InterPro"/>
</dbReference>
<dbReference type="PRINTS" id="PR00463">
    <property type="entry name" value="EP450I"/>
</dbReference>
<evidence type="ECO:0000256" key="3">
    <source>
        <dbReference type="ARBA" id="ARBA00022617"/>
    </source>
</evidence>
<dbReference type="PROSITE" id="PS00086">
    <property type="entry name" value="CYTOCHROME_P450"/>
    <property type="match status" value="1"/>
</dbReference>
<dbReference type="RefSeq" id="XP_030991430.1">
    <property type="nucleotide sequence ID" value="XM_031143982.1"/>
</dbReference>
<evidence type="ECO:0008006" key="11">
    <source>
        <dbReference type="Google" id="ProtNLM"/>
    </source>
</evidence>
<name>A0A507AXK4_9PEZI</name>
<dbReference type="InParanoid" id="A0A507AXK4"/>
<dbReference type="Pfam" id="PF00067">
    <property type="entry name" value="p450"/>
    <property type="match status" value="1"/>
</dbReference>
<reference evidence="9 10" key="1">
    <citation type="submission" date="2019-06" db="EMBL/GenBank/DDBJ databases">
        <title>Draft genome sequence of the filamentous fungus Phialemoniopsis curvata isolated from diesel fuel.</title>
        <authorList>
            <person name="Varaljay V.A."/>
            <person name="Lyon W.J."/>
            <person name="Crouch A.L."/>
            <person name="Drake C.E."/>
            <person name="Hollomon J.M."/>
            <person name="Nadeau L.J."/>
            <person name="Nunn H.S."/>
            <person name="Stevenson B.S."/>
            <person name="Bojanowski C.L."/>
            <person name="Crookes-Goodson W.J."/>
        </authorList>
    </citation>
    <scope>NUCLEOTIDE SEQUENCE [LARGE SCALE GENOMIC DNA]</scope>
    <source>
        <strain evidence="9 10">D216</strain>
    </source>
</reference>
<keyword evidence="5 6" id="KW-0408">Iron</keyword>
<evidence type="ECO:0000256" key="5">
    <source>
        <dbReference type="ARBA" id="ARBA00023004"/>
    </source>
</evidence>
<evidence type="ECO:0000256" key="6">
    <source>
        <dbReference type="PIRSR" id="PIRSR602401-1"/>
    </source>
</evidence>
<evidence type="ECO:0000256" key="4">
    <source>
        <dbReference type="ARBA" id="ARBA00022723"/>
    </source>
</evidence>
<dbReference type="PANTHER" id="PTHR24305">
    <property type="entry name" value="CYTOCHROME P450"/>
    <property type="match status" value="1"/>
</dbReference>
<keyword evidence="8" id="KW-0812">Transmembrane</keyword>
<feature type="binding site" description="axial binding residue" evidence="6">
    <location>
        <position position="453"/>
    </location>
    <ligand>
        <name>heme</name>
        <dbReference type="ChEBI" id="CHEBI:30413"/>
    </ligand>
    <ligandPart>
        <name>Fe</name>
        <dbReference type="ChEBI" id="CHEBI:18248"/>
    </ligandPart>
</feature>
<dbReference type="GeneID" id="41976505"/>
<sequence length="512" mass="58427">MFNSGTSPTAIASGPTIVAFVIGTCMAYAALRITYCLYFHPLSKFPGPRLAAVSNLWYGYHWLTGRWPWVMESVLREYGDVVRIAPNELVFFTPKAFQDIYSPHQRSIETFVKTTFNDRGKNLGGIVWEEDPVRHRAVAKQLSPAFSTRTIRAMEPVVHQHIDYFVSRIKELGSAPEGINIVDWTHWLAMDISADLSWNEQLNEMRDMKDAVFLEVLMAFNAFTTVIQVFKRFPLLSPLQYLLAPMAKLSSLSKMQKAVNDGVMKRVEGRTDIKHLDYFDFILPRGQSLPSDQGELLHIGSLSIQVMFANFGPLADWLYAAILCLLEEPQCYRALVEEIRDAFETYDDITPVALASLPYLHACLEESLRLFPSNNTGLPRYSPGATVDGHYIPKGYTVQASTFTLGRSPRFFHEARQYRPQRYLRPGHPLYDAAFANDDLKGYHPFSLGPRICMGREMAWVEGKLIMAKVLWTFDLIKTPGQPDFSDVDRDLVHYGFFVKPELRVRFVLVKR</sequence>
<keyword evidence="8" id="KW-0472">Membrane</keyword>
<evidence type="ECO:0000256" key="8">
    <source>
        <dbReference type="SAM" id="Phobius"/>
    </source>
</evidence>
<keyword evidence="4 6" id="KW-0479">Metal-binding</keyword>
<proteinExistence type="inferred from homology"/>
<dbReference type="PANTHER" id="PTHR24305:SF210">
    <property type="entry name" value="CYTOCHROME P450 MONOOXYGENASE ASQL-RELATED"/>
    <property type="match status" value="1"/>
</dbReference>
<comment type="caution">
    <text evidence="9">The sequence shown here is derived from an EMBL/GenBank/DDBJ whole genome shotgun (WGS) entry which is preliminary data.</text>
</comment>
<dbReference type="AlphaFoldDB" id="A0A507AXK4"/>
<dbReference type="SUPFAM" id="SSF48264">
    <property type="entry name" value="Cytochrome P450"/>
    <property type="match status" value="1"/>
</dbReference>
<gene>
    <name evidence="9" type="ORF">E0L32_009058</name>
</gene>
<dbReference type="Gene3D" id="1.10.630.10">
    <property type="entry name" value="Cytochrome P450"/>
    <property type="match status" value="1"/>
</dbReference>
<accession>A0A507AXK4</accession>
<evidence type="ECO:0000313" key="10">
    <source>
        <dbReference type="Proteomes" id="UP000319257"/>
    </source>
</evidence>
<feature type="transmembrane region" description="Helical" evidence="8">
    <location>
        <begin position="211"/>
        <end position="230"/>
    </location>
</feature>
<evidence type="ECO:0000256" key="1">
    <source>
        <dbReference type="ARBA" id="ARBA00001971"/>
    </source>
</evidence>
<dbReference type="InterPro" id="IPR050121">
    <property type="entry name" value="Cytochrome_P450_monoxygenase"/>
</dbReference>